<accession>A6I031</accession>
<organism evidence="1 2">
    <name type="scientific">Rattus norvegicus</name>
    <name type="common">Rat</name>
    <dbReference type="NCBI Taxonomy" id="10116"/>
    <lineage>
        <taxon>Eukaryota</taxon>
        <taxon>Metazoa</taxon>
        <taxon>Chordata</taxon>
        <taxon>Craniata</taxon>
        <taxon>Vertebrata</taxon>
        <taxon>Euteleostomi</taxon>
        <taxon>Mammalia</taxon>
        <taxon>Eutheria</taxon>
        <taxon>Euarchontoglires</taxon>
        <taxon>Glires</taxon>
        <taxon>Rodentia</taxon>
        <taxon>Myomorpha</taxon>
        <taxon>Muroidea</taxon>
        <taxon>Muridae</taxon>
        <taxon>Murinae</taxon>
        <taxon>Rattus</taxon>
    </lineage>
</organism>
<evidence type="ECO:0000313" key="1">
    <source>
        <dbReference type="EMBL" id="EDM12812.1"/>
    </source>
</evidence>
<gene>
    <name evidence="1" type="ORF">rCG_48214</name>
</gene>
<dbReference type="AlphaFoldDB" id="A6I031"/>
<name>A6I031_RAT</name>
<dbReference type="EMBL" id="CH473953">
    <property type="protein sequence ID" value="EDM12812.1"/>
    <property type="molecule type" value="Genomic_DNA"/>
</dbReference>
<dbReference type="Proteomes" id="UP000234681">
    <property type="component" value="Chromosome 1"/>
</dbReference>
<protein>
    <submittedName>
        <fullName evidence="1">RCG48214</fullName>
    </submittedName>
</protein>
<evidence type="ECO:0000313" key="2">
    <source>
        <dbReference type="Proteomes" id="UP000234681"/>
    </source>
</evidence>
<proteinExistence type="predicted"/>
<sequence>MVGKKNLSHLKSPIGQFQAEDLRDSSALLSVGLASHVFRCALSVLDSQRSNNFPATPCLVQGSWPASSQGTAEGQLYLLQIGTKGTP</sequence>
<reference evidence="2" key="1">
    <citation type="submission" date="2005-09" db="EMBL/GenBank/DDBJ databases">
        <authorList>
            <person name="Mural R.J."/>
            <person name="Li P.W."/>
            <person name="Adams M.D."/>
            <person name="Amanatides P.G."/>
            <person name="Baden-Tillson H."/>
            <person name="Barnstead M."/>
            <person name="Chin S.H."/>
            <person name="Dew I."/>
            <person name="Evans C.A."/>
            <person name="Ferriera S."/>
            <person name="Flanigan M."/>
            <person name="Fosler C."/>
            <person name="Glodek A."/>
            <person name="Gu Z."/>
            <person name="Holt R.A."/>
            <person name="Jennings D."/>
            <person name="Kraft C.L."/>
            <person name="Lu F."/>
            <person name="Nguyen T."/>
            <person name="Nusskern D.R."/>
            <person name="Pfannkoch C.M."/>
            <person name="Sitter C."/>
            <person name="Sutton G.G."/>
            <person name="Venter J.C."/>
            <person name="Wang Z."/>
            <person name="Woodage T."/>
            <person name="Zheng X.H."/>
            <person name="Zhong F."/>
        </authorList>
    </citation>
    <scope>NUCLEOTIDE SEQUENCE [LARGE SCALE GENOMIC DNA]</scope>
    <source>
        <strain>BN</strain>
        <strain evidence="2">Sprague-Dawley</strain>
    </source>
</reference>